<accession>A0A934S4D6</accession>
<sequence length="207" mass="20921">MLVSTCLSISSVSAIPVWINEIHYDNAGGDTGEFVEIAGAAGIDLAGGELQFYNGASGTVYETKALSGTLADSGNGYGFLSFFVSGIQNGAPDGVALALGGSLLQFLSYEGSFDAIGGAAAGKTSTDIGVAESNSTAVGTSLQLLGTPDSGTWKAPSTASPGVQNVGQVLPELLQSDESDPVPDSTSTLGLLGAALFLAFSLRRFRR</sequence>
<proteinExistence type="predicted"/>
<dbReference type="PANTHER" id="PTHR42834">
    <property type="entry name" value="ENDONUCLEASE/EXONUCLEASE/PHOSPHATASE FAMILY PROTEIN (AFU_ORTHOLOGUE AFUA_3G09210)"/>
    <property type="match status" value="1"/>
</dbReference>
<reference evidence="1" key="1">
    <citation type="submission" date="2021-01" db="EMBL/GenBank/DDBJ databases">
        <title>Modified the classification status of verrucomicrobia.</title>
        <authorList>
            <person name="Feng X."/>
        </authorList>
    </citation>
    <scope>NUCLEOTIDE SEQUENCE</scope>
    <source>
        <strain evidence="1">KCTC 13126</strain>
    </source>
</reference>
<dbReference type="EMBL" id="JAENIL010000096">
    <property type="protein sequence ID" value="MBK1880531.1"/>
    <property type="molecule type" value="Genomic_DNA"/>
</dbReference>
<dbReference type="Proteomes" id="UP000617628">
    <property type="component" value="Unassembled WGS sequence"/>
</dbReference>
<dbReference type="PANTHER" id="PTHR42834:SF1">
    <property type="entry name" value="ENDONUCLEASE_EXONUCLEASE_PHOSPHATASE FAMILY PROTEIN (AFU_ORTHOLOGUE AFUA_3G09210)"/>
    <property type="match status" value="1"/>
</dbReference>
<name>A0A934S4D6_9BACT</name>
<organism evidence="1 2">
    <name type="scientific">Pelagicoccus mobilis</name>
    <dbReference type="NCBI Taxonomy" id="415221"/>
    <lineage>
        <taxon>Bacteria</taxon>
        <taxon>Pseudomonadati</taxon>
        <taxon>Verrucomicrobiota</taxon>
        <taxon>Opitutia</taxon>
        <taxon>Puniceicoccales</taxon>
        <taxon>Pelagicoccaceae</taxon>
        <taxon>Pelagicoccus</taxon>
    </lineage>
</organism>
<dbReference type="RefSeq" id="WP_200359603.1">
    <property type="nucleotide sequence ID" value="NZ_JAENIL010000096.1"/>
</dbReference>
<protein>
    <submittedName>
        <fullName evidence="1">Uncharacterized protein</fullName>
    </submittedName>
</protein>
<evidence type="ECO:0000313" key="2">
    <source>
        <dbReference type="Proteomes" id="UP000617628"/>
    </source>
</evidence>
<evidence type="ECO:0000313" key="1">
    <source>
        <dbReference type="EMBL" id="MBK1880531.1"/>
    </source>
</evidence>
<comment type="caution">
    <text evidence="1">The sequence shown here is derived from an EMBL/GenBank/DDBJ whole genome shotgun (WGS) entry which is preliminary data.</text>
</comment>
<keyword evidence="2" id="KW-1185">Reference proteome</keyword>
<gene>
    <name evidence="1" type="ORF">JIN87_26835</name>
</gene>
<dbReference type="AlphaFoldDB" id="A0A934S4D6"/>